<dbReference type="AlphaFoldDB" id="A0A5P8FM35"/>
<evidence type="ECO:0000313" key="3">
    <source>
        <dbReference type="EMBL" id="QFQ30669.1"/>
    </source>
</evidence>
<dbReference type="GeneID" id="59161654"/>
<dbReference type="PANTHER" id="PTHR11717">
    <property type="entry name" value="LOW MOLECULAR WEIGHT PROTEIN TYROSINE PHOSPHATASE"/>
    <property type="match status" value="1"/>
</dbReference>
<feature type="domain" description="Phosphotyrosine protein phosphatase I" evidence="2">
    <location>
        <begin position="3"/>
        <end position="192"/>
    </location>
</feature>
<evidence type="ECO:0000256" key="1">
    <source>
        <dbReference type="ARBA" id="ARBA00013064"/>
    </source>
</evidence>
<dbReference type="Pfam" id="PF01451">
    <property type="entry name" value="LMWPc"/>
    <property type="match status" value="1"/>
</dbReference>
<evidence type="ECO:0000313" key="4">
    <source>
        <dbReference type="Proteomes" id="UP000271708"/>
    </source>
</evidence>
<dbReference type="InterPro" id="IPR036196">
    <property type="entry name" value="Ptyr_pPase_sf"/>
</dbReference>
<dbReference type="PANTHER" id="PTHR11717:SF7">
    <property type="entry name" value="LOW MOLECULAR WEIGHT PHOSPHOTYROSINE PROTEIN PHOSPHATASE"/>
    <property type="match status" value="1"/>
</dbReference>
<dbReference type="EC" id="3.1.3.48" evidence="1"/>
<dbReference type="KEGG" id="jme:EEW87_010775"/>
<dbReference type="SMART" id="SM00226">
    <property type="entry name" value="LMWPc"/>
    <property type="match status" value="1"/>
</dbReference>
<dbReference type="EMBL" id="CP044548">
    <property type="protein sequence ID" value="QFQ30669.1"/>
    <property type="molecule type" value="Genomic_DNA"/>
</dbReference>
<accession>A0A5P8FM35</accession>
<sequence length="195" mass="21551">MTVRIMTVCTGNICRSPYAHLLLAQGLETVRPGAFEVTSAGVGALVDNAVDPGSARHLDAKGIVHTDFRARQISERDLDGIDLVLPMAVDHRKAVLSYAPRLLKRAYTIKEIARLIDSAEQTQPWTERLAGLTTPEERWAAIPTHLARERGRARVGEGVDDVADPYRREDAAFDVMAREIDAAVERVVWLERVTG</sequence>
<dbReference type="SUPFAM" id="SSF52788">
    <property type="entry name" value="Phosphotyrosine protein phosphatases I"/>
    <property type="match status" value="1"/>
</dbReference>
<proteinExistence type="predicted"/>
<dbReference type="Gene3D" id="3.40.50.2300">
    <property type="match status" value="1"/>
</dbReference>
<dbReference type="InterPro" id="IPR050438">
    <property type="entry name" value="LMW_PTPase"/>
</dbReference>
<organism evidence="3 4">
    <name type="scientific">Janibacter melonis</name>
    <dbReference type="NCBI Taxonomy" id="262209"/>
    <lineage>
        <taxon>Bacteria</taxon>
        <taxon>Bacillati</taxon>
        <taxon>Actinomycetota</taxon>
        <taxon>Actinomycetes</taxon>
        <taxon>Micrococcales</taxon>
        <taxon>Intrasporangiaceae</taxon>
        <taxon>Janibacter</taxon>
    </lineage>
</organism>
<protein>
    <recommendedName>
        <fullName evidence="1">protein-tyrosine-phosphatase</fullName>
        <ecNumber evidence="1">3.1.3.48</ecNumber>
    </recommendedName>
</protein>
<name>A0A5P8FM35_9MICO</name>
<reference evidence="3 4" key="1">
    <citation type="submission" date="2019-09" db="EMBL/GenBank/DDBJ databases">
        <title>Complete Genome Sequence of Janibacter melonis M714 with both human health impact and industrial applications.</title>
        <authorList>
            <person name="Jin M."/>
            <person name="Zhao Q.R."/>
        </authorList>
    </citation>
    <scope>NUCLEOTIDE SEQUENCE [LARGE SCALE GENOMIC DNA]</scope>
    <source>
        <strain evidence="3 4">M714</strain>
    </source>
</reference>
<evidence type="ECO:0000259" key="2">
    <source>
        <dbReference type="SMART" id="SM00226"/>
    </source>
</evidence>
<dbReference type="InterPro" id="IPR023485">
    <property type="entry name" value="Ptyr_pPase"/>
</dbReference>
<dbReference type="RefSeq" id="WP_123092076.1">
    <property type="nucleotide sequence ID" value="NZ_CP044548.2"/>
</dbReference>
<gene>
    <name evidence="3" type="ORF">EEW87_010775</name>
</gene>
<dbReference type="GO" id="GO:0004725">
    <property type="term" value="F:protein tyrosine phosphatase activity"/>
    <property type="evidence" value="ECO:0007669"/>
    <property type="project" value="UniProtKB-EC"/>
</dbReference>
<dbReference type="OrthoDB" id="9784339at2"/>
<dbReference type="Proteomes" id="UP000271708">
    <property type="component" value="Chromosome"/>
</dbReference>